<accession>A0A915BLS4</accession>
<evidence type="ECO:0000313" key="2">
    <source>
        <dbReference type="WBParaSite" id="PgR046_g030_t08"/>
    </source>
</evidence>
<reference evidence="2" key="1">
    <citation type="submission" date="2022-11" db="UniProtKB">
        <authorList>
            <consortium name="WormBaseParasite"/>
        </authorList>
    </citation>
    <scope>IDENTIFICATION</scope>
</reference>
<dbReference type="Proteomes" id="UP000887569">
    <property type="component" value="Unplaced"/>
</dbReference>
<protein>
    <submittedName>
        <fullName evidence="2">HAP1 N-terminal domain-containing protein</fullName>
    </submittedName>
</protein>
<name>A0A915BLS4_PARUN</name>
<dbReference type="AlphaFoldDB" id="A0A915BLS4"/>
<proteinExistence type="predicted"/>
<organism evidence="1 2">
    <name type="scientific">Parascaris univalens</name>
    <name type="common">Nematode worm</name>
    <dbReference type="NCBI Taxonomy" id="6257"/>
    <lineage>
        <taxon>Eukaryota</taxon>
        <taxon>Metazoa</taxon>
        <taxon>Ecdysozoa</taxon>
        <taxon>Nematoda</taxon>
        <taxon>Chromadorea</taxon>
        <taxon>Rhabditida</taxon>
        <taxon>Spirurina</taxon>
        <taxon>Ascaridomorpha</taxon>
        <taxon>Ascaridoidea</taxon>
        <taxon>Ascarididae</taxon>
        <taxon>Parascaris</taxon>
    </lineage>
</organism>
<evidence type="ECO:0000313" key="1">
    <source>
        <dbReference type="Proteomes" id="UP000887569"/>
    </source>
</evidence>
<sequence>THNFRNNQPSGVFRKIGNILDLSSAFSNIAFADMFQNEAQMSHTSSRSSNHIQDNINRRLIDILSLFSSVSENLIASIYANNVYFGNSTTYASNDARSGRLLSMANQIYAQNATSICHLSIRSRDMFILLSYQQIQLIFSYFDLFILTGRWKLFR</sequence>
<dbReference type="WBParaSite" id="PgR046_g030_t08">
    <property type="protein sequence ID" value="PgR046_g030_t08"/>
    <property type="gene ID" value="PgR046_g030"/>
</dbReference>
<keyword evidence="1" id="KW-1185">Reference proteome</keyword>